<dbReference type="Proteomes" id="UP000604661">
    <property type="component" value="Unassembled WGS sequence"/>
</dbReference>
<keyword evidence="1" id="KW-0732">Signal</keyword>
<comment type="caution">
    <text evidence="2">The sequence shown here is derived from an EMBL/GenBank/DDBJ whole genome shotgun (WGS) entry which is preliminary data.</text>
</comment>
<evidence type="ECO:0000256" key="1">
    <source>
        <dbReference type="SAM" id="SignalP"/>
    </source>
</evidence>
<feature type="chain" id="PRO_5047130699" evidence="1">
    <location>
        <begin position="34"/>
        <end position="547"/>
    </location>
</feature>
<reference evidence="2 3" key="1">
    <citation type="journal article" date="2020" name="ISME J.">
        <title>Comparative genomics reveals insights into cyanobacterial evolution and habitat adaptation.</title>
        <authorList>
            <person name="Chen M.Y."/>
            <person name="Teng W.K."/>
            <person name="Zhao L."/>
            <person name="Hu C.X."/>
            <person name="Zhou Y.K."/>
            <person name="Han B.P."/>
            <person name="Song L.R."/>
            <person name="Shu W.S."/>
        </authorList>
    </citation>
    <scope>NUCLEOTIDE SEQUENCE [LARGE SCALE GENOMIC DNA]</scope>
    <source>
        <strain evidence="2 3">FACHB-391</strain>
    </source>
</reference>
<proteinExistence type="predicted"/>
<keyword evidence="3" id="KW-1185">Reference proteome</keyword>
<sequence length="547" mass="60950">MIKLHLRSMRSTISSALSFAMTLGMVVNTPLHAQTITSQSTPLDHLKAAPRPVFKKGNTLLPLGQAHCGLSKETYIELANYWGYGLPIERADLAQHAQANPGRYQPVVMVGEVYKFFDNYDGRHPNLPKLPANTWLRDNSGKIILKGGQPIVSPAAPNEAFQIIGDYYGRSIGQLERTAGQSIKLIMNQGESGLWIPGDNDPAQLFGQDPQVKADFNNSGLNNWFAYISRNKARQEGVLKEKLFSNLQSRPTYSWYQEQYGTERGRWAGWAWYMFNYEHFLDSSRNPIVSDYTAPEMYYNFHNSGWTGIEYNSAVPWDALTQALNNISGAISLGQKLTYPWVNMGWEGYAGQPISSPDTFMGMMKTYYTAGAIGSVGGYFVCSGPIWEALNYNKPIGATTPTLIQQLTIQGHAHALFSHLEEYLRKGDLLPGPKLHPYQSYTKVLPAMEFTAEGQTQQLQGRWGPVTVPTARVLARKISGEDRWLVTAWANVGNDRDVRVKIDNKLGTLTLRARKAGSVYVVKLVNGLVQQTLIDSDGMNPTKNLSP</sequence>
<evidence type="ECO:0000313" key="2">
    <source>
        <dbReference type="EMBL" id="MBD2563893.1"/>
    </source>
</evidence>
<gene>
    <name evidence="2" type="ORF">H6G95_25465</name>
</gene>
<evidence type="ECO:0000313" key="3">
    <source>
        <dbReference type="Proteomes" id="UP000604661"/>
    </source>
</evidence>
<dbReference type="EMBL" id="JACJTE010000038">
    <property type="protein sequence ID" value="MBD2563893.1"/>
    <property type="molecule type" value="Genomic_DNA"/>
</dbReference>
<feature type="signal peptide" evidence="1">
    <location>
        <begin position="1"/>
        <end position="33"/>
    </location>
</feature>
<dbReference type="RefSeq" id="WP_190897353.1">
    <property type="nucleotide sequence ID" value="NZ_JACJTE010000038.1"/>
</dbReference>
<protein>
    <submittedName>
        <fullName evidence="2">Uncharacterized protein</fullName>
    </submittedName>
</protein>
<name>A0ABR8F155_NOSLI</name>
<accession>A0ABR8F155</accession>
<organism evidence="2 3">
    <name type="scientific">Nostoc linckia FACHB-391</name>
    <dbReference type="NCBI Taxonomy" id="2692906"/>
    <lineage>
        <taxon>Bacteria</taxon>
        <taxon>Bacillati</taxon>
        <taxon>Cyanobacteriota</taxon>
        <taxon>Cyanophyceae</taxon>
        <taxon>Nostocales</taxon>
        <taxon>Nostocaceae</taxon>
        <taxon>Nostoc</taxon>
    </lineage>
</organism>